<name>A0A127JQG4_9BURK</name>
<dbReference type="RefSeq" id="WP_061496378.1">
    <property type="nucleotide sequence ID" value="NZ_CP010951.1"/>
</dbReference>
<dbReference type="Gene3D" id="1.10.1740.10">
    <property type="match status" value="1"/>
</dbReference>
<proteinExistence type="predicted"/>
<reference evidence="8 9" key="1">
    <citation type="journal article" date="2014" name="Int. J. Syst. Evol. Microbiol.">
        <title>Ramlibacter solisilvae sp. nov., isolated from forest soil, and emended description of the genus Ramlibacter.</title>
        <authorList>
            <person name="Lee H.J."/>
            <person name="Lee S.H."/>
            <person name="Lee S.S."/>
            <person name="Lee J.S."/>
            <person name="Kim Y."/>
            <person name="Kim S.C."/>
            <person name="Jeon C.O."/>
        </authorList>
    </citation>
    <scope>NUCLEOTIDE SEQUENCE [LARGE SCALE GENOMIC DNA]</scope>
    <source>
        <strain evidence="8 9">5-10</strain>
    </source>
</reference>
<dbReference type="AlphaFoldDB" id="A0A127JQG4"/>
<feature type="domain" description="RNA polymerase sigma-70 region 4" evidence="7">
    <location>
        <begin position="204"/>
        <end position="251"/>
    </location>
</feature>
<dbReference type="SUPFAM" id="SSF88946">
    <property type="entry name" value="Sigma2 domain of RNA polymerase sigma factors"/>
    <property type="match status" value="1"/>
</dbReference>
<feature type="domain" description="RNA polymerase sigma-70 region 2" evidence="6">
    <location>
        <begin position="52"/>
        <end position="110"/>
    </location>
</feature>
<dbReference type="NCBIfam" id="TIGR02937">
    <property type="entry name" value="sigma70-ECF"/>
    <property type="match status" value="1"/>
</dbReference>
<gene>
    <name evidence="8" type="ORF">UC35_03900</name>
</gene>
<dbReference type="InterPro" id="IPR013324">
    <property type="entry name" value="RNA_pol_sigma_r3/r4-like"/>
</dbReference>
<organism evidence="8 9">
    <name type="scientific">Ramlibacter tataouinensis</name>
    <dbReference type="NCBI Taxonomy" id="94132"/>
    <lineage>
        <taxon>Bacteria</taxon>
        <taxon>Pseudomonadati</taxon>
        <taxon>Pseudomonadota</taxon>
        <taxon>Betaproteobacteria</taxon>
        <taxon>Burkholderiales</taxon>
        <taxon>Comamonadaceae</taxon>
        <taxon>Ramlibacter</taxon>
    </lineage>
</organism>
<keyword evidence="9" id="KW-1185">Reference proteome</keyword>
<evidence type="ECO:0000313" key="9">
    <source>
        <dbReference type="Proteomes" id="UP000070433"/>
    </source>
</evidence>
<dbReference type="PANTHER" id="PTHR30385">
    <property type="entry name" value="SIGMA FACTOR F FLAGELLAR"/>
    <property type="match status" value="1"/>
</dbReference>
<dbReference type="GO" id="GO:0003677">
    <property type="term" value="F:DNA binding"/>
    <property type="evidence" value="ECO:0007669"/>
    <property type="project" value="UniProtKB-KW"/>
</dbReference>
<dbReference type="CDD" id="cd06171">
    <property type="entry name" value="Sigma70_r4"/>
    <property type="match status" value="1"/>
</dbReference>
<dbReference type="InterPro" id="IPR000943">
    <property type="entry name" value="RNA_pol_sigma70"/>
</dbReference>
<evidence type="ECO:0000256" key="3">
    <source>
        <dbReference type="ARBA" id="ARBA00023125"/>
    </source>
</evidence>
<dbReference type="InterPro" id="IPR007627">
    <property type="entry name" value="RNA_pol_sigma70_r2"/>
</dbReference>
<evidence type="ECO:0000259" key="7">
    <source>
        <dbReference type="Pfam" id="PF04545"/>
    </source>
</evidence>
<dbReference type="GO" id="GO:0006352">
    <property type="term" value="P:DNA-templated transcription initiation"/>
    <property type="evidence" value="ECO:0007669"/>
    <property type="project" value="InterPro"/>
</dbReference>
<dbReference type="InterPro" id="IPR013325">
    <property type="entry name" value="RNA_pol_sigma_r2"/>
</dbReference>
<dbReference type="InterPro" id="IPR014284">
    <property type="entry name" value="RNA_pol_sigma-70_dom"/>
</dbReference>
<evidence type="ECO:0000256" key="5">
    <source>
        <dbReference type="SAM" id="MobiDB-lite"/>
    </source>
</evidence>
<dbReference type="SUPFAM" id="SSF88659">
    <property type="entry name" value="Sigma3 and sigma4 domains of RNA polymerase sigma factors"/>
    <property type="match status" value="1"/>
</dbReference>
<evidence type="ECO:0000259" key="6">
    <source>
        <dbReference type="Pfam" id="PF04542"/>
    </source>
</evidence>
<dbReference type="PANTHER" id="PTHR30385:SF8">
    <property type="entry name" value="RNA POLYMERASE SIGMA-E FACTOR"/>
    <property type="match status" value="1"/>
</dbReference>
<dbReference type="OrthoDB" id="8481770at2"/>
<dbReference type="EMBL" id="CP010951">
    <property type="protein sequence ID" value="AMO22189.1"/>
    <property type="molecule type" value="Genomic_DNA"/>
</dbReference>
<keyword evidence="1" id="KW-0805">Transcription regulation</keyword>
<evidence type="ECO:0000256" key="1">
    <source>
        <dbReference type="ARBA" id="ARBA00023015"/>
    </source>
</evidence>
<dbReference type="InterPro" id="IPR007630">
    <property type="entry name" value="RNA_pol_sigma70_r4"/>
</dbReference>
<keyword evidence="3" id="KW-0238">DNA-binding</keyword>
<keyword evidence="4" id="KW-0804">Transcription</keyword>
<dbReference type="Proteomes" id="UP000070433">
    <property type="component" value="Chromosome"/>
</dbReference>
<dbReference type="PRINTS" id="PR00046">
    <property type="entry name" value="SIGMA70FCT"/>
</dbReference>
<dbReference type="Pfam" id="PF04545">
    <property type="entry name" value="Sigma70_r4"/>
    <property type="match status" value="1"/>
</dbReference>
<evidence type="ECO:0000256" key="2">
    <source>
        <dbReference type="ARBA" id="ARBA00023082"/>
    </source>
</evidence>
<dbReference type="Gene3D" id="1.20.140.160">
    <property type="match status" value="1"/>
</dbReference>
<protein>
    <submittedName>
        <fullName evidence="8">Uncharacterized protein</fullName>
    </submittedName>
</protein>
<accession>A0A127JQG4</accession>
<evidence type="ECO:0000313" key="8">
    <source>
        <dbReference type="EMBL" id="AMO22189.1"/>
    </source>
</evidence>
<dbReference type="GO" id="GO:0016987">
    <property type="term" value="F:sigma factor activity"/>
    <property type="evidence" value="ECO:0007669"/>
    <property type="project" value="UniProtKB-KW"/>
</dbReference>
<keyword evidence="2" id="KW-0731">Sigma factor</keyword>
<feature type="region of interest" description="Disordered" evidence="5">
    <location>
        <begin position="1"/>
        <end position="25"/>
    </location>
</feature>
<dbReference type="Pfam" id="PF04542">
    <property type="entry name" value="Sigma70_r2"/>
    <property type="match status" value="1"/>
</dbReference>
<sequence length="263" mass="29852">MNATPGLSQEVPHPTDGSSHESQLWRRWRDDADEAARRALLDIHMPYAKVVAASYFGKRLNDEIEFADYLQLASVGLIECVDRFDPSLGVQFRTYAARRMHGSLVDGIERMTEKQQQIAARQRIEEQRRVVIKAAAPAAPAERTGQRSAEQVLQYVADAGLAFALAWLLDGTGMLQAGEASEAVPFYRDVELQQLRQRIVDLVRTLPPQERKVVQDHYFQEQPFDDIADAMCLSKGRISQIHRRALLHLRENLQGQQAFDVSW</sequence>
<evidence type="ECO:0000256" key="4">
    <source>
        <dbReference type="ARBA" id="ARBA00023163"/>
    </source>
</evidence>